<dbReference type="EMBL" id="JARKNE010000010">
    <property type="protein sequence ID" value="KAK5795155.1"/>
    <property type="molecule type" value="Genomic_DNA"/>
</dbReference>
<evidence type="ECO:0000313" key="2">
    <source>
        <dbReference type="EMBL" id="KAK5795155.1"/>
    </source>
</evidence>
<dbReference type="Proteomes" id="UP001358586">
    <property type="component" value="Chromosome 10"/>
</dbReference>
<feature type="compositionally biased region" description="Polar residues" evidence="1">
    <location>
        <begin position="1"/>
        <end position="18"/>
    </location>
</feature>
<evidence type="ECO:0000256" key="1">
    <source>
        <dbReference type="SAM" id="MobiDB-lite"/>
    </source>
</evidence>
<sequence length="188" mass="21504">MLESNNDQSIPYVKSSQAPERDIRSSQSQALASNMRGEWNNLQALFAKKCRFAYYVHCLSHRLQLTLVATSKEVFPICQFFSYLIGVINLVASSSKRHGQLRDIKTSHTAELIDSGELETGKRKNQVGTLQHPSDTWWGSHLASLNNLMRMFYSVYIVLQDIIKFGNLMLIKSRNCRKVLQLLSCVKY</sequence>
<dbReference type="InterPro" id="IPR055298">
    <property type="entry name" value="AtLOH3-like"/>
</dbReference>
<organism evidence="2 3">
    <name type="scientific">Gossypium arboreum</name>
    <name type="common">Tree cotton</name>
    <name type="synonym">Gossypium nanking</name>
    <dbReference type="NCBI Taxonomy" id="29729"/>
    <lineage>
        <taxon>Eukaryota</taxon>
        <taxon>Viridiplantae</taxon>
        <taxon>Streptophyta</taxon>
        <taxon>Embryophyta</taxon>
        <taxon>Tracheophyta</taxon>
        <taxon>Spermatophyta</taxon>
        <taxon>Magnoliopsida</taxon>
        <taxon>eudicotyledons</taxon>
        <taxon>Gunneridae</taxon>
        <taxon>Pentapetalae</taxon>
        <taxon>rosids</taxon>
        <taxon>malvids</taxon>
        <taxon>Malvales</taxon>
        <taxon>Malvaceae</taxon>
        <taxon>Malvoideae</taxon>
        <taxon>Gossypium</taxon>
    </lineage>
</organism>
<dbReference type="PANTHER" id="PTHR11697:SF230">
    <property type="entry name" value="ZINC FINGER, MYM DOMAIN CONTAINING 1"/>
    <property type="match status" value="1"/>
</dbReference>
<evidence type="ECO:0008006" key="4">
    <source>
        <dbReference type="Google" id="ProtNLM"/>
    </source>
</evidence>
<proteinExistence type="predicted"/>
<name>A0ABR0NJG9_GOSAR</name>
<keyword evidence="3" id="KW-1185">Reference proteome</keyword>
<evidence type="ECO:0000313" key="3">
    <source>
        <dbReference type="Proteomes" id="UP001358586"/>
    </source>
</evidence>
<reference evidence="2 3" key="1">
    <citation type="submission" date="2023-03" db="EMBL/GenBank/DDBJ databases">
        <title>WGS of Gossypium arboreum.</title>
        <authorList>
            <person name="Yu D."/>
        </authorList>
    </citation>
    <scope>NUCLEOTIDE SEQUENCE [LARGE SCALE GENOMIC DNA]</scope>
    <source>
        <tissue evidence="2">Leaf</tissue>
    </source>
</reference>
<feature type="region of interest" description="Disordered" evidence="1">
    <location>
        <begin position="1"/>
        <end position="29"/>
    </location>
</feature>
<gene>
    <name evidence="2" type="ORF">PVK06_036413</name>
</gene>
<protein>
    <recommendedName>
        <fullName evidence="4">Zinc finger MYM-type protein 1-like</fullName>
    </recommendedName>
</protein>
<dbReference type="PANTHER" id="PTHR11697">
    <property type="entry name" value="GENERAL TRANSCRIPTION FACTOR 2-RELATED ZINC FINGER PROTEIN"/>
    <property type="match status" value="1"/>
</dbReference>
<comment type="caution">
    <text evidence="2">The sequence shown here is derived from an EMBL/GenBank/DDBJ whole genome shotgun (WGS) entry which is preliminary data.</text>
</comment>
<accession>A0ABR0NJG9</accession>